<dbReference type="Pfam" id="PF01765">
    <property type="entry name" value="RRF"/>
    <property type="match status" value="1"/>
</dbReference>
<dbReference type="FunFam" id="3.30.1360.40:FF:000001">
    <property type="entry name" value="Ribosome-recycling factor"/>
    <property type="match status" value="1"/>
</dbReference>
<dbReference type="Gene3D" id="3.30.1360.40">
    <property type="match status" value="1"/>
</dbReference>
<comment type="function">
    <text evidence="5">Responsible for the release of ribosomes from messenger RNA at the termination of protein biosynthesis. May increase the efficiency of translation by recycling ribosomes from one round of translation to another.</text>
</comment>
<dbReference type="AlphaFoldDB" id="A0A9D1YF77"/>
<organism evidence="7 8">
    <name type="scientific">Candidatus Acutalibacter pullistercoris</name>
    <dbReference type="NCBI Taxonomy" id="2838418"/>
    <lineage>
        <taxon>Bacteria</taxon>
        <taxon>Bacillati</taxon>
        <taxon>Bacillota</taxon>
        <taxon>Clostridia</taxon>
        <taxon>Eubacteriales</taxon>
        <taxon>Acutalibacteraceae</taxon>
        <taxon>Acutalibacter</taxon>
    </lineage>
</organism>
<dbReference type="PANTHER" id="PTHR20982">
    <property type="entry name" value="RIBOSOME RECYCLING FACTOR"/>
    <property type="match status" value="1"/>
</dbReference>
<dbReference type="SUPFAM" id="SSF55194">
    <property type="entry name" value="Ribosome recycling factor, RRF"/>
    <property type="match status" value="1"/>
</dbReference>
<dbReference type="Gene3D" id="1.10.132.20">
    <property type="entry name" value="Ribosome-recycling factor"/>
    <property type="match status" value="1"/>
</dbReference>
<dbReference type="InterPro" id="IPR002661">
    <property type="entry name" value="Ribosome_recyc_fac"/>
</dbReference>
<evidence type="ECO:0000259" key="6">
    <source>
        <dbReference type="Pfam" id="PF01765"/>
    </source>
</evidence>
<name>A0A9D1YF77_9FIRM</name>
<evidence type="ECO:0000313" key="7">
    <source>
        <dbReference type="EMBL" id="HIY26118.1"/>
    </source>
</evidence>
<dbReference type="GO" id="GO:0043023">
    <property type="term" value="F:ribosomal large subunit binding"/>
    <property type="evidence" value="ECO:0007669"/>
    <property type="project" value="TreeGrafter"/>
</dbReference>
<evidence type="ECO:0000256" key="3">
    <source>
        <dbReference type="ARBA" id="ARBA00022490"/>
    </source>
</evidence>
<evidence type="ECO:0000256" key="4">
    <source>
        <dbReference type="ARBA" id="ARBA00022917"/>
    </source>
</evidence>
<dbReference type="EMBL" id="DXDU01000049">
    <property type="protein sequence ID" value="HIY26118.1"/>
    <property type="molecule type" value="Genomic_DNA"/>
</dbReference>
<keyword evidence="4 5" id="KW-0648">Protein biosynthesis</keyword>
<dbReference type="InterPro" id="IPR023584">
    <property type="entry name" value="Ribosome_recyc_fac_dom"/>
</dbReference>
<evidence type="ECO:0000313" key="8">
    <source>
        <dbReference type="Proteomes" id="UP000823915"/>
    </source>
</evidence>
<dbReference type="NCBIfam" id="TIGR00496">
    <property type="entry name" value="frr"/>
    <property type="match status" value="1"/>
</dbReference>
<dbReference type="PANTHER" id="PTHR20982:SF3">
    <property type="entry name" value="MITOCHONDRIAL RIBOSOME RECYCLING FACTOR PSEUDO 1"/>
    <property type="match status" value="1"/>
</dbReference>
<evidence type="ECO:0000256" key="2">
    <source>
        <dbReference type="ARBA" id="ARBA00005912"/>
    </source>
</evidence>
<sequence>MKQVFEKTESKMKKSIGHLQEEYAAIRAGRANPAVLDKIMVNYYDTPTPINQLAAVSVSEARVLLIQPWDMSVLRGIEKAIQTSDLGVNPQNDGKIIRLVFPPLNEERRKELVKEISKLGEEAKVAVRAIRRDAIEKLKEMKKASEITEDDLKHGEKKIQDLTDKYVKNVEECFSSKEKEIMEI</sequence>
<evidence type="ECO:0000256" key="1">
    <source>
        <dbReference type="ARBA" id="ARBA00004496"/>
    </source>
</evidence>
<keyword evidence="3 5" id="KW-0963">Cytoplasm</keyword>
<feature type="domain" description="Ribosome recycling factor" evidence="6">
    <location>
        <begin position="19"/>
        <end position="182"/>
    </location>
</feature>
<comment type="caution">
    <text evidence="7">The sequence shown here is derived from an EMBL/GenBank/DDBJ whole genome shotgun (WGS) entry which is preliminary data.</text>
</comment>
<dbReference type="FunFam" id="1.10.132.20:FF:000001">
    <property type="entry name" value="Ribosome-recycling factor"/>
    <property type="match status" value="1"/>
</dbReference>
<dbReference type="HAMAP" id="MF_00040">
    <property type="entry name" value="RRF"/>
    <property type="match status" value="1"/>
</dbReference>
<dbReference type="GO" id="GO:0005737">
    <property type="term" value="C:cytoplasm"/>
    <property type="evidence" value="ECO:0007669"/>
    <property type="project" value="UniProtKB-SubCell"/>
</dbReference>
<dbReference type="CDD" id="cd00520">
    <property type="entry name" value="RRF"/>
    <property type="match status" value="1"/>
</dbReference>
<dbReference type="GO" id="GO:0006415">
    <property type="term" value="P:translational termination"/>
    <property type="evidence" value="ECO:0007669"/>
    <property type="project" value="UniProtKB-UniRule"/>
</dbReference>
<proteinExistence type="inferred from homology"/>
<gene>
    <name evidence="5 7" type="primary">frr</name>
    <name evidence="7" type="ORF">H9838_02985</name>
</gene>
<accession>A0A9D1YF77</accession>
<dbReference type="InterPro" id="IPR036191">
    <property type="entry name" value="RRF_sf"/>
</dbReference>
<protein>
    <recommendedName>
        <fullName evidence="5">Ribosome-recycling factor</fullName>
        <shortName evidence="5">RRF</shortName>
    </recommendedName>
    <alternativeName>
        <fullName evidence="5">Ribosome-releasing factor</fullName>
    </alternativeName>
</protein>
<reference evidence="7" key="2">
    <citation type="submission" date="2021-04" db="EMBL/GenBank/DDBJ databases">
        <authorList>
            <person name="Gilroy R."/>
        </authorList>
    </citation>
    <scope>NUCLEOTIDE SEQUENCE</scope>
    <source>
        <strain evidence="7">1282</strain>
    </source>
</reference>
<evidence type="ECO:0000256" key="5">
    <source>
        <dbReference type="HAMAP-Rule" id="MF_00040"/>
    </source>
</evidence>
<dbReference type="Proteomes" id="UP000823915">
    <property type="component" value="Unassembled WGS sequence"/>
</dbReference>
<comment type="similarity">
    <text evidence="2 5">Belongs to the RRF family.</text>
</comment>
<comment type="subcellular location">
    <subcellularLocation>
        <location evidence="1 5">Cytoplasm</location>
    </subcellularLocation>
</comment>
<reference evidence="7" key="1">
    <citation type="journal article" date="2021" name="PeerJ">
        <title>Extensive microbial diversity within the chicken gut microbiome revealed by metagenomics and culture.</title>
        <authorList>
            <person name="Gilroy R."/>
            <person name="Ravi A."/>
            <person name="Getino M."/>
            <person name="Pursley I."/>
            <person name="Horton D.L."/>
            <person name="Alikhan N.F."/>
            <person name="Baker D."/>
            <person name="Gharbi K."/>
            <person name="Hall N."/>
            <person name="Watson M."/>
            <person name="Adriaenssens E.M."/>
            <person name="Foster-Nyarko E."/>
            <person name="Jarju S."/>
            <person name="Secka A."/>
            <person name="Antonio M."/>
            <person name="Oren A."/>
            <person name="Chaudhuri R.R."/>
            <person name="La Ragione R."/>
            <person name="Hildebrand F."/>
            <person name="Pallen M.J."/>
        </authorList>
    </citation>
    <scope>NUCLEOTIDE SEQUENCE</scope>
    <source>
        <strain evidence="7">1282</strain>
    </source>
</reference>